<comment type="catalytic activity">
    <reaction evidence="4">
        <text>a long-chain fatty acyl-CoA + 2 NADPH + 2 H(+) = a long-chain primary fatty alcohol + 2 NADP(+) + CoA</text>
        <dbReference type="Rhea" id="RHEA:52716"/>
        <dbReference type="ChEBI" id="CHEBI:15378"/>
        <dbReference type="ChEBI" id="CHEBI:57287"/>
        <dbReference type="ChEBI" id="CHEBI:57783"/>
        <dbReference type="ChEBI" id="CHEBI:58349"/>
        <dbReference type="ChEBI" id="CHEBI:77396"/>
        <dbReference type="ChEBI" id="CHEBI:83139"/>
        <dbReference type="EC" id="1.2.1.84"/>
    </reaction>
</comment>
<dbReference type="InParanoid" id="A0A6J0BA34"/>
<keyword evidence="4" id="KW-0560">Oxidoreductase</keyword>
<dbReference type="InterPro" id="IPR026055">
    <property type="entry name" value="FAR"/>
</dbReference>
<evidence type="ECO:0000259" key="6">
    <source>
        <dbReference type="Pfam" id="PF07993"/>
    </source>
</evidence>
<dbReference type="InterPro" id="IPR036291">
    <property type="entry name" value="NAD(P)-bd_dom_sf"/>
</dbReference>
<dbReference type="OrthoDB" id="429813at2759"/>
<dbReference type="PANTHER" id="PTHR11011">
    <property type="entry name" value="MALE STERILITY PROTEIN 2-RELATED"/>
    <property type="match status" value="1"/>
</dbReference>
<dbReference type="InterPro" id="IPR013120">
    <property type="entry name" value="FAR_NAD-bd"/>
</dbReference>
<feature type="domain" description="Thioester reductase (TE)" evidence="6">
    <location>
        <begin position="15"/>
        <end position="289"/>
    </location>
</feature>
<feature type="domain" description="Fatty acyl-CoA reductase C-terminal" evidence="5">
    <location>
        <begin position="364"/>
        <end position="456"/>
    </location>
</feature>
<dbReference type="GO" id="GO:0016020">
    <property type="term" value="C:membrane"/>
    <property type="evidence" value="ECO:0007669"/>
    <property type="project" value="UniProtKB-SubCell"/>
</dbReference>
<feature type="transmembrane region" description="Helical" evidence="4">
    <location>
        <begin position="471"/>
        <end position="491"/>
    </location>
</feature>
<comment type="similarity">
    <text evidence="1 4">Belongs to the fatty acyl-CoA reductase family.</text>
</comment>
<keyword evidence="4" id="KW-0521">NADP</keyword>
<dbReference type="InterPro" id="IPR033640">
    <property type="entry name" value="FAR_C"/>
</dbReference>
<dbReference type="Gene3D" id="3.40.50.720">
    <property type="entry name" value="NAD(P)-binding Rossmann-like Domain"/>
    <property type="match status" value="1"/>
</dbReference>
<keyword evidence="3 4" id="KW-0443">Lipid metabolism</keyword>
<keyword evidence="4" id="KW-0812">Transmembrane</keyword>
<evidence type="ECO:0000313" key="7">
    <source>
        <dbReference type="Proteomes" id="UP000829291"/>
    </source>
</evidence>
<keyword evidence="2 4" id="KW-0444">Lipid biosynthesis</keyword>
<evidence type="ECO:0000313" key="8">
    <source>
        <dbReference type="RefSeq" id="XP_015511076.2"/>
    </source>
</evidence>
<sequence>MSEIQQFYAGQKIFITGGTGFLGTVLIEKLLQSCRDIGIIYILIRPKKEKSVEERLDALLGNRVFDLLRKEYPEFSKKIVGIEGDTAKNGLGLSPKDYSRLTDEVSVIFHLAASVRFTEKLERAVANNVNSVKHVIDIARACKNLKAGIHVSTAFSHCVRKSINEELYPPPINYQQVNTFVEMCERVKWSEDVMESVTKKIVGEWPNTYTFTKAIAEGVVAEFAEDLPFAIFRPSIVTSAFKSPVPGYVFGTAGMAGLVYACGIGIVHVLLQDTSKIADIVPVDYVCNALISSAWNTAITGKACSDDVPVYNYTSGNENPMTWGKFNATCIYYKETYPSVKAVYHAFALNTKSTFLFGILNFLFHLFPAIMVDLIAVLVGKRPKMYQLMKNIRKAFFAMKYFATQEWYFGNQKIQQLWGQLGPEDKKIFPFSMRTLDWNDYLLNLVRGTRQFIANESDETLESARRWGYRLYLIHIAVCLILGILTLWVIWKSFGGIDVTSAIPSILSETF</sequence>
<dbReference type="GO" id="GO:0080019">
    <property type="term" value="F:alcohol-forming very long-chain fatty acyl-CoA reductase activity"/>
    <property type="evidence" value="ECO:0007669"/>
    <property type="project" value="InterPro"/>
</dbReference>
<dbReference type="GeneID" id="107217897"/>
<evidence type="ECO:0000256" key="2">
    <source>
        <dbReference type="ARBA" id="ARBA00022516"/>
    </source>
</evidence>
<evidence type="ECO:0000256" key="4">
    <source>
        <dbReference type="RuleBase" id="RU363097"/>
    </source>
</evidence>
<feature type="transmembrane region" description="Helical" evidence="4">
    <location>
        <begin position="355"/>
        <end position="380"/>
    </location>
</feature>
<dbReference type="GO" id="GO:0102965">
    <property type="term" value="F:alcohol-forming long-chain fatty acyl-CoA reductase activity"/>
    <property type="evidence" value="ECO:0007669"/>
    <property type="project" value="UniProtKB-EC"/>
</dbReference>
<dbReference type="SUPFAM" id="SSF51735">
    <property type="entry name" value="NAD(P)-binding Rossmann-fold domains"/>
    <property type="match status" value="1"/>
</dbReference>
<keyword evidence="4" id="KW-0472">Membrane</keyword>
<dbReference type="Pfam" id="PF03015">
    <property type="entry name" value="Sterile"/>
    <property type="match status" value="1"/>
</dbReference>
<dbReference type="PANTHER" id="PTHR11011:SF116">
    <property type="entry name" value="FATTY ACYL-COA REDUCTASE CG5065-RELATED"/>
    <property type="match status" value="1"/>
</dbReference>
<comment type="function">
    <text evidence="4">Catalyzes the reduction of fatty acyl-CoA to fatty alcohols.</text>
</comment>
<reference evidence="8" key="1">
    <citation type="submission" date="2025-08" db="UniProtKB">
        <authorList>
            <consortium name="RefSeq"/>
        </authorList>
    </citation>
    <scope>IDENTIFICATION</scope>
    <source>
        <tissue evidence="8">Thorax and Abdomen</tissue>
    </source>
</reference>
<dbReference type="KEGG" id="nlo:107217897"/>
<dbReference type="Pfam" id="PF07993">
    <property type="entry name" value="NAD_binding_4"/>
    <property type="match status" value="1"/>
</dbReference>
<keyword evidence="7" id="KW-1185">Reference proteome</keyword>
<accession>A0A6J0BA34</accession>
<organism evidence="8">
    <name type="scientific">Neodiprion lecontei</name>
    <name type="common">Redheaded pine sawfly</name>
    <dbReference type="NCBI Taxonomy" id="441921"/>
    <lineage>
        <taxon>Eukaryota</taxon>
        <taxon>Metazoa</taxon>
        <taxon>Ecdysozoa</taxon>
        <taxon>Arthropoda</taxon>
        <taxon>Hexapoda</taxon>
        <taxon>Insecta</taxon>
        <taxon>Pterygota</taxon>
        <taxon>Neoptera</taxon>
        <taxon>Endopterygota</taxon>
        <taxon>Hymenoptera</taxon>
        <taxon>Tenthredinoidea</taxon>
        <taxon>Diprionidae</taxon>
        <taxon>Diprioninae</taxon>
        <taxon>Neodiprion</taxon>
    </lineage>
</organism>
<dbReference type="CDD" id="cd05236">
    <property type="entry name" value="FAR-N_SDR_e"/>
    <property type="match status" value="1"/>
</dbReference>
<dbReference type="Proteomes" id="UP000829291">
    <property type="component" value="Chromosome 3"/>
</dbReference>
<name>A0A6J0BA34_NEOLC</name>
<evidence type="ECO:0000259" key="5">
    <source>
        <dbReference type="Pfam" id="PF03015"/>
    </source>
</evidence>
<gene>
    <name evidence="8" type="primary">LOC107217897</name>
</gene>
<keyword evidence="4" id="KW-1133">Transmembrane helix</keyword>
<proteinExistence type="inferred from homology"/>
<protein>
    <recommendedName>
        <fullName evidence="4">Fatty acyl-CoA reductase</fullName>
        <ecNumber evidence="4">1.2.1.84</ecNumber>
    </recommendedName>
</protein>
<dbReference type="CDD" id="cd09071">
    <property type="entry name" value="FAR_C"/>
    <property type="match status" value="1"/>
</dbReference>
<evidence type="ECO:0000256" key="3">
    <source>
        <dbReference type="ARBA" id="ARBA00023098"/>
    </source>
</evidence>
<evidence type="ECO:0000256" key="1">
    <source>
        <dbReference type="ARBA" id="ARBA00005928"/>
    </source>
</evidence>
<dbReference type="RefSeq" id="XP_015511076.2">
    <property type="nucleotide sequence ID" value="XM_015655590.2"/>
</dbReference>
<dbReference type="EC" id="1.2.1.84" evidence="4"/>
<dbReference type="GO" id="GO:0035336">
    <property type="term" value="P:long-chain fatty-acyl-CoA metabolic process"/>
    <property type="evidence" value="ECO:0007669"/>
    <property type="project" value="TreeGrafter"/>
</dbReference>
<dbReference type="GO" id="GO:0005777">
    <property type="term" value="C:peroxisome"/>
    <property type="evidence" value="ECO:0007669"/>
    <property type="project" value="TreeGrafter"/>
</dbReference>